<protein>
    <submittedName>
        <fullName evidence="1">Uncharacterized protein</fullName>
    </submittedName>
</protein>
<gene>
    <name evidence="1" type="ORF">CR155_19835</name>
</gene>
<name>A0A2N4UAV9_9BURK</name>
<dbReference type="EMBL" id="PDNV01000016">
    <property type="protein sequence ID" value="PLC52156.1"/>
    <property type="molecule type" value="Genomic_DNA"/>
</dbReference>
<comment type="caution">
    <text evidence="1">The sequence shown here is derived from an EMBL/GenBank/DDBJ whole genome shotgun (WGS) entry which is preliminary data.</text>
</comment>
<evidence type="ECO:0000313" key="1">
    <source>
        <dbReference type="EMBL" id="PLC52156.1"/>
    </source>
</evidence>
<dbReference type="Proteomes" id="UP000234328">
    <property type="component" value="Unassembled WGS sequence"/>
</dbReference>
<proteinExistence type="predicted"/>
<dbReference type="AlphaFoldDB" id="A0A2N4UAV9"/>
<organism evidence="1 2">
    <name type="scientific">Pollutimonas nitritireducens</name>
    <dbReference type="NCBI Taxonomy" id="2045209"/>
    <lineage>
        <taxon>Bacteria</taxon>
        <taxon>Pseudomonadati</taxon>
        <taxon>Pseudomonadota</taxon>
        <taxon>Betaproteobacteria</taxon>
        <taxon>Burkholderiales</taxon>
        <taxon>Alcaligenaceae</taxon>
        <taxon>Pollutimonas</taxon>
    </lineage>
</organism>
<reference evidence="1 2" key="1">
    <citation type="submission" date="2017-10" db="EMBL/GenBank/DDBJ databases">
        <title>Two draft genome sequences of Pusillimonas sp. strains isolated from a nitrate- and radionuclide-contaminated groundwater in Russia.</title>
        <authorList>
            <person name="Grouzdev D.S."/>
            <person name="Tourova T.P."/>
            <person name="Goeva M.A."/>
            <person name="Babich T.L."/>
            <person name="Sokolova D.S."/>
            <person name="Abdullin R."/>
            <person name="Poltaraus A.B."/>
            <person name="Toshchakov S.V."/>
            <person name="Nazina T.N."/>
        </authorList>
    </citation>
    <scope>NUCLEOTIDE SEQUENCE [LARGE SCALE GENOMIC DNA]</scope>
    <source>
        <strain evidence="1 2">JR1/69-2-13</strain>
    </source>
</reference>
<accession>A0A2N4UAV9</accession>
<sequence>MSQSGLLDRTREAEWDEWYVEHLRIMETVDGIHSARRFKSESEGCPPSLAMYSVEAIAVFEDPYYQKIRGMGEWLPLIDRAFYCRNLFEGMSVAPEVPADRALWVVDRDTPDLVLGDVGFTWLISVGLDRSTPYRGIAVVPPGADEALAHEAGVAVYKPFTP</sequence>
<keyword evidence="2" id="KW-1185">Reference proteome</keyword>
<evidence type="ECO:0000313" key="2">
    <source>
        <dbReference type="Proteomes" id="UP000234328"/>
    </source>
</evidence>